<keyword evidence="1" id="KW-0175">Coiled coil</keyword>
<proteinExistence type="predicted"/>
<evidence type="ECO:0000256" key="1">
    <source>
        <dbReference type="SAM" id="Coils"/>
    </source>
</evidence>
<comment type="caution">
    <text evidence="3">The sequence shown here is derived from an EMBL/GenBank/DDBJ whole genome shotgun (WGS) entry which is preliminary data.</text>
</comment>
<dbReference type="Pfam" id="PF11751">
    <property type="entry name" value="PorP_SprF"/>
    <property type="match status" value="1"/>
</dbReference>
<feature type="coiled-coil region" evidence="1">
    <location>
        <begin position="1015"/>
        <end position="1042"/>
    </location>
</feature>
<dbReference type="AlphaFoldDB" id="A0A3E0EKR3"/>
<feature type="coiled-coil region" evidence="1">
    <location>
        <begin position="912"/>
        <end position="950"/>
    </location>
</feature>
<dbReference type="RefSeq" id="WP_115812808.1">
    <property type="nucleotide sequence ID" value="NZ_QUNI01000005.1"/>
</dbReference>
<evidence type="ECO:0000256" key="2">
    <source>
        <dbReference type="SAM" id="SignalP"/>
    </source>
</evidence>
<organism evidence="3 4">
    <name type="scientific">Flavobacterium aquicola</name>
    <dbReference type="NCBI Taxonomy" id="1682742"/>
    <lineage>
        <taxon>Bacteria</taxon>
        <taxon>Pseudomonadati</taxon>
        <taxon>Bacteroidota</taxon>
        <taxon>Flavobacteriia</taxon>
        <taxon>Flavobacteriales</taxon>
        <taxon>Flavobacteriaceae</taxon>
        <taxon>Flavobacterium</taxon>
    </lineage>
</organism>
<dbReference type="OrthoDB" id="1393025at2"/>
<sequence>MKKILLSVFFLCCFTHVFYAQKEDGVVSYVIPPGNSLKFNSFVINPTFSFVRQQSAYITLFNKTQWAGFEDAPKTYLLSYSGRFKENEGVGLGVFQQTQGVLSTTGLVANFAHNVLLQEDNNLTFGINLSAYKSGLNSGKVVSNFPDPSLDNIPSNTLLTISPGINYGTAFLDFGVAFNNLVTYNFGSGIMKDDPNKGIAGHVMYTGFLDSYGFFDKSKFSGLIKTEVNKEETVFSGSAMFTIPQGVWAQAGYNSVLGATAGFGLNITPKIALEYSYGMGLGDISQLGASHIIVLAYKIKSRNFDYGDDEEEGALIEPAPVQKKVAATPKAATKTAADAKAAQQAKIAAANKAKLDAAIKAKADAAALAKAKSDAAILNKKKLDADAKAKADAAALAIKKTEPVSKEKLAADKVKADADAKLALENKAKAAAAAKLAADNKAKADAQAAKLAADAKVKADADAAAAKLIADAKAKADAQAAKLAADTKVKADADAAAAKLIADAKAKEDAQAAKLAADAKVKADADAAATKLIADAKAKADAEAAKLAADSKVKADADAAAAKLIADAKAKADAEAAKLAADAKVKADADAAAAKLIADAKAKADAEAAKLAADAKVKADADAAAAKLIADAKAKADAEAAKLAADAKVKADADAAAAKLIADAKAKADAEAAKLAADAKVKADADAAAAKLIADAKAKADAEAAKLAADAKAKADAEAAAKLIADAKAKADAEAAKLAADAKAKADAEAAAKLIADAKAKADAEAAKLAADAKAKADAEAAAKLIADAKAKADAEAAKLAADAKAKADAEAAAKLIADAKAKADAEAAKVAAAAKAKADADAAAAKLIADAKAKAEAEATAAKLAAAAKVKADAQAEQDKIEAAAAAKLAIEALAKAKADATPKDEYGKSMDNLTNILEDSKRRQEQLLNRLDASVASKEKALKEMREENDLSDKGIVKNTTVEFKSTAGENAELESIRAQIAEINKAQANNLAEFNRLYNERLKKTPKNDLINQNYLKTIEALKAEQVKAEQSNAALISNLEKIKVETEIEKKRRIKRAVSSNDQDRLAQDMATLKQIKATTKVSSVPLKADDFDFGDNQANMQIIKNNKNLEPGYYMILAVHSDVSKRDTFVTKTVASGQSNVNFFYDINTSKYFIYTDKFDNIQEATEALAAKGNKPYNGKMVIVRIDK</sequence>
<protein>
    <submittedName>
        <fullName evidence="3">Type IX secretion system PorP/SprF family membrane protein</fullName>
    </submittedName>
</protein>
<keyword evidence="4" id="KW-1185">Reference proteome</keyword>
<gene>
    <name evidence="3" type="ORF">C8P67_1053</name>
</gene>
<reference evidence="3 4" key="1">
    <citation type="submission" date="2018-08" db="EMBL/GenBank/DDBJ databases">
        <title>Genomic Encyclopedia of Archaeal and Bacterial Type Strains, Phase II (KMG-II): from individual species to whole genera.</title>
        <authorList>
            <person name="Goeker M."/>
        </authorList>
    </citation>
    <scope>NUCLEOTIDE SEQUENCE [LARGE SCALE GENOMIC DNA]</scope>
    <source>
        <strain evidence="3 4">DSM 100880</strain>
    </source>
</reference>
<name>A0A3E0EKR3_9FLAO</name>
<accession>A0A3E0EKR3</accession>
<dbReference type="EMBL" id="QUNI01000005">
    <property type="protein sequence ID" value="REG98844.1"/>
    <property type="molecule type" value="Genomic_DNA"/>
</dbReference>
<dbReference type="Proteomes" id="UP000257136">
    <property type="component" value="Unassembled WGS sequence"/>
</dbReference>
<evidence type="ECO:0000313" key="3">
    <source>
        <dbReference type="EMBL" id="REG98844.1"/>
    </source>
</evidence>
<dbReference type="NCBIfam" id="TIGR03519">
    <property type="entry name" value="T9SS_PorP_fam"/>
    <property type="match status" value="1"/>
</dbReference>
<dbReference type="InterPro" id="IPR019861">
    <property type="entry name" value="PorP/SprF_Bacteroidetes"/>
</dbReference>
<feature type="signal peptide" evidence="2">
    <location>
        <begin position="1"/>
        <end position="20"/>
    </location>
</feature>
<evidence type="ECO:0000313" key="4">
    <source>
        <dbReference type="Proteomes" id="UP000257136"/>
    </source>
</evidence>
<feature type="chain" id="PRO_5017603401" evidence="2">
    <location>
        <begin position="21"/>
        <end position="1193"/>
    </location>
</feature>
<keyword evidence="2" id="KW-0732">Signal</keyword>